<keyword evidence="1 4" id="KW-0728">SH3 domain</keyword>
<proteinExistence type="predicted"/>
<organism evidence="7">
    <name type="scientific">Dermatophagoides farinae</name>
    <name type="common">American house dust mite</name>
    <dbReference type="NCBI Taxonomy" id="6954"/>
    <lineage>
        <taxon>Eukaryota</taxon>
        <taxon>Metazoa</taxon>
        <taxon>Ecdysozoa</taxon>
        <taxon>Arthropoda</taxon>
        <taxon>Chelicerata</taxon>
        <taxon>Arachnida</taxon>
        <taxon>Acari</taxon>
        <taxon>Acariformes</taxon>
        <taxon>Sarcoptiformes</taxon>
        <taxon>Astigmata</taxon>
        <taxon>Psoroptidia</taxon>
        <taxon>Analgoidea</taxon>
        <taxon>Pyroglyphidae</taxon>
        <taxon>Dermatophagoidinae</taxon>
        <taxon>Dermatophagoides</taxon>
    </lineage>
</organism>
<dbReference type="Pfam" id="PF11976">
    <property type="entry name" value="Rad60-SLD"/>
    <property type="match status" value="1"/>
</dbReference>
<comment type="caution">
    <text evidence="7">The sequence shown here is derived from an EMBL/GenBank/DDBJ whole genome shotgun (WGS) entry which is preliminary data.</text>
</comment>
<dbReference type="InterPro" id="IPR036028">
    <property type="entry name" value="SH3-like_dom_sf"/>
</dbReference>
<dbReference type="PANTHER" id="PTHR10829">
    <property type="entry name" value="CORTACTIN AND DREBRIN"/>
    <property type="match status" value="1"/>
</dbReference>
<feature type="compositionally biased region" description="Basic and acidic residues" evidence="5">
    <location>
        <begin position="359"/>
        <end position="373"/>
    </location>
</feature>
<dbReference type="PROSITE" id="PS51090">
    <property type="entry name" value="CORTACTIN"/>
    <property type="match status" value="9"/>
</dbReference>
<feature type="compositionally biased region" description="Basic and acidic residues" evidence="5">
    <location>
        <begin position="408"/>
        <end position="425"/>
    </location>
</feature>
<dbReference type="SMART" id="SM00326">
    <property type="entry name" value="SH3"/>
    <property type="match status" value="1"/>
</dbReference>
<dbReference type="InterPro" id="IPR003134">
    <property type="entry name" value="Hs1_Cortactin"/>
</dbReference>
<dbReference type="GO" id="GO:0005886">
    <property type="term" value="C:plasma membrane"/>
    <property type="evidence" value="ECO:0007669"/>
    <property type="project" value="TreeGrafter"/>
</dbReference>
<dbReference type="Gene3D" id="2.30.30.40">
    <property type="entry name" value="SH3 Domains"/>
    <property type="match status" value="1"/>
</dbReference>
<evidence type="ECO:0000256" key="2">
    <source>
        <dbReference type="ARBA" id="ARBA00022553"/>
    </source>
</evidence>
<dbReference type="InterPro" id="IPR029071">
    <property type="entry name" value="Ubiquitin-like_domsf"/>
</dbReference>
<feature type="region of interest" description="Disordered" evidence="5">
    <location>
        <begin position="1"/>
        <end position="45"/>
    </location>
</feature>
<dbReference type="GO" id="GO:0016477">
    <property type="term" value="P:cell migration"/>
    <property type="evidence" value="ECO:0007669"/>
    <property type="project" value="TreeGrafter"/>
</dbReference>
<dbReference type="AlphaFoldDB" id="A0A9D4P5M0"/>
<dbReference type="InterPro" id="IPR022617">
    <property type="entry name" value="Rad60/SUMO-like_dom"/>
</dbReference>
<evidence type="ECO:0000256" key="5">
    <source>
        <dbReference type="SAM" id="MobiDB-lite"/>
    </source>
</evidence>
<feature type="compositionally biased region" description="Basic and acidic residues" evidence="5">
    <location>
        <begin position="434"/>
        <end position="474"/>
    </location>
</feature>
<dbReference type="GO" id="GO:0030864">
    <property type="term" value="C:cortical actin cytoskeleton"/>
    <property type="evidence" value="ECO:0007669"/>
    <property type="project" value="TreeGrafter"/>
</dbReference>
<evidence type="ECO:0000256" key="4">
    <source>
        <dbReference type="PROSITE-ProRule" id="PRU00192"/>
    </source>
</evidence>
<feature type="compositionally biased region" description="Acidic residues" evidence="5">
    <location>
        <begin position="18"/>
        <end position="33"/>
    </location>
</feature>
<dbReference type="Pfam" id="PF02218">
    <property type="entry name" value="HS1_rep"/>
    <property type="match status" value="9"/>
</dbReference>
<evidence type="ECO:0000259" key="6">
    <source>
        <dbReference type="PROSITE" id="PS50002"/>
    </source>
</evidence>
<dbReference type="GO" id="GO:0030833">
    <property type="term" value="P:regulation of actin filament polymerization"/>
    <property type="evidence" value="ECO:0007669"/>
    <property type="project" value="TreeGrafter"/>
</dbReference>
<name>A0A9D4P5M0_DERFA</name>
<dbReference type="SUPFAM" id="SSF54236">
    <property type="entry name" value="Ubiquitin-like"/>
    <property type="match status" value="2"/>
</dbReference>
<dbReference type="Pfam" id="PF00018">
    <property type="entry name" value="SH3_1"/>
    <property type="match status" value="1"/>
</dbReference>
<feature type="compositionally biased region" description="Basic and acidic residues" evidence="5">
    <location>
        <begin position="701"/>
        <end position="725"/>
    </location>
</feature>
<reference evidence="7" key="2">
    <citation type="journal article" date="2021" name="World Allergy Organ. J.">
        <title>Chromosome-level assembly of Dermatophagoides farinae genome and transcriptome reveals two novel allergens Der f 37 and Der f 39.</title>
        <authorList>
            <person name="Chen J."/>
            <person name="Cai Z."/>
            <person name="Fan D."/>
            <person name="Hu J."/>
            <person name="Hou Y."/>
            <person name="He Y."/>
            <person name="Zhang Z."/>
            <person name="Zhao Z."/>
            <person name="Gao P."/>
            <person name="Hu W."/>
            <person name="Sun J."/>
            <person name="Li J."/>
            <person name="Ji K."/>
        </authorList>
    </citation>
    <scope>NUCLEOTIDE SEQUENCE</scope>
    <source>
        <strain evidence="7">JKM2019</strain>
    </source>
</reference>
<dbReference type="Proteomes" id="UP000828236">
    <property type="component" value="Unassembled WGS sequence"/>
</dbReference>
<dbReference type="InterPro" id="IPR001452">
    <property type="entry name" value="SH3_domain"/>
</dbReference>
<dbReference type="Gene3D" id="3.10.20.90">
    <property type="entry name" value="Phosphatidylinositol 3-kinase Catalytic Subunit, Chain A, domain 1"/>
    <property type="match status" value="2"/>
</dbReference>
<evidence type="ECO:0000313" key="7">
    <source>
        <dbReference type="EMBL" id="KAH7644142.1"/>
    </source>
</evidence>
<sequence length="968" mass="110821">MWKSAQYVNSDALKSADNDDWDTDPDFINDVTEEDQRWGSKTIEGSGRTAAAIDLDQLRNEVSQEDIQSKEKFAHQSQKDNKVGFGGKFGVQTDRVDKSAVGFDYHEKVDKHQSQKDYSTGFGGKFGVQKDRVDKSAVGWEYHEKVDKHQSQKDYSVGFGGKFGVQKDRVDKSALGWEHHEKVDKHESQKDYSVGFGGKFGVQKDRVDKSAVGWEHHEKVEKHESQKDYSVGFGGKFGVQKDRVDKSAVGWEHHEKVEKHSSQLDASKGFGGKFGVQKDRVDKSALGWEHHEKVDKHESQKDYSVGFGGKFGVQKDRVDKSALGWEHHEKVDKHESQKDYSVGFGGKFGVQKDRVDKSAVGWDHHETVEKHSSQLDASKGFGGKFGVEKDRKDSCAKRWEDRDDDDDDTKKTTNIQKKEIIKGDAKSLASKFENLAKQDDTVARERIQRERQKRIEQEAHEKELNKDRVVFESEAREDEEESGDRSTESRNTNTNVNDDDDERPLHQQKGRHLNKIGISVLPVPKSPTTITAANTTITTSSIQPEPVISNQQPIEIQPAVVETNPVHQEQEQEATSCVTTVETTNNEDLGLTAIALFDYEAAESDEITFDPDELITNIEMIDEGWWRGQCRDSEDDSDDNDNDNVKKTLNKVRPSFVSSNVVNSYRKFLNDDEKWKKILENDDHVKKKLLVNNHHKIVDDKLSGTGDSDVKNKNHNHNDHCKQNDDQIQPMDSTSFKKRRVTSDSCEIQQINSPTTINEVYDSSVEIIELTDDSKSPLPSMNSSIIHDYEEIDDVLYDWIRIRIKRLDRIEYFKMLRTATFSSIFDQIAERFDISISRLILYLNDNIVDAKSTPQSINLSVADIFEMFVRSDEQRLDDSMANEIGPNTQNDDPNVIELHLRDSNKKRLTCFVNRFENVQYLAEIYAKDRCIPIEKILLKFDYEPMNLMEKIDTYDLENDDQIDVIIKQ</sequence>
<dbReference type="GO" id="GO:0051015">
    <property type="term" value="F:actin filament binding"/>
    <property type="evidence" value="ECO:0007669"/>
    <property type="project" value="TreeGrafter"/>
</dbReference>
<feature type="domain" description="SH3" evidence="6">
    <location>
        <begin position="588"/>
        <end position="666"/>
    </location>
</feature>
<keyword evidence="3" id="KW-0677">Repeat</keyword>
<feature type="compositionally biased region" description="Basic and acidic residues" evidence="5">
    <location>
        <begin position="386"/>
        <end position="401"/>
    </location>
</feature>
<evidence type="ECO:0000256" key="3">
    <source>
        <dbReference type="ARBA" id="ARBA00022737"/>
    </source>
</evidence>
<keyword evidence="2" id="KW-0597">Phosphoprotein</keyword>
<dbReference type="GO" id="GO:0005884">
    <property type="term" value="C:actin filament"/>
    <property type="evidence" value="ECO:0007669"/>
    <property type="project" value="TreeGrafter"/>
</dbReference>
<feature type="region of interest" description="Disordered" evidence="5">
    <location>
        <begin position="701"/>
        <end position="730"/>
    </location>
</feature>
<dbReference type="EMBL" id="SDOV01000002">
    <property type="protein sequence ID" value="KAH7644142.1"/>
    <property type="molecule type" value="Genomic_DNA"/>
</dbReference>
<dbReference type="PANTHER" id="PTHR10829:SF23">
    <property type="entry name" value="CORTACTIN, ISOFORM A"/>
    <property type="match status" value="1"/>
</dbReference>
<gene>
    <name evidence="7" type="ORF">HUG17_6504</name>
</gene>
<evidence type="ECO:0000256" key="1">
    <source>
        <dbReference type="ARBA" id="ARBA00022443"/>
    </source>
</evidence>
<dbReference type="SUPFAM" id="SSF50044">
    <property type="entry name" value="SH3-domain"/>
    <property type="match status" value="1"/>
</dbReference>
<dbReference type="GO" id="GO:0030427">
    <property type="term" value="C:site of polarized growth"/>
    <property type="evidence" value="ECO:0007669"/>
    <property type="project" value="TreeGrafter"/>
</dbReference>
<dbReference type="PROSITE" id="PS50002">
    <property type="entry name" value="SH3"/>
    <property type="match status" value="1"/>
</dbReference>
<reference evidence="7" key="1">
    <citation type="submission" date="2020-06" db="EMBL/GenBank/DDBJ databases">
        <authorList>
            <person name="Ji K."/>
            <person name="Li J."/>
        </authorList>
    </citation>
    <scope>NUCLEOTIDE SEQUENCE</scope>
    <source>
        <strain evidence="7">JKM2019</strain>
        <tissue evidence="7">Whole body</tissue>
    </source>
</reference>
<protein>
    <recommendedName>
        <fullName evidence="6">SH3 domain-containing protein</fullName>
    </recommendedName>
</protein>
<accession>A0A9D4P5M0</accession>
<feature type="region of interest" description="Disordered" evidence="5">
    <location>
        <begin position="359"/>
        <end position="513"/>
    </location>
</feature>